<feature type="repeat" description="PPR" evidence="3">
    <location>
        <begin position="494"/>
        <end position="528"/>
    </location>
</feature>
<gene>
    <name evidence="5" type="ORF">ZIOFF_058118</name>
</gene>
<sequence>MHGNPVAFRSGRRRRLSAVAAEARSLVHSSTEEEEDVVEEPSSSEESHQDPTFAGEILQVNFFNAEKTTQDPSFVDESLHLKFCKAVLRFSKSSGRASVQELRARPARCRTASYNMLMTAIAEIGDVEDLLRLFQEMKRGKCKPNVLCYNTVINALVEAGRLEEARATYEEMICLGIRCNLSSYNILMRMHACYRKNFDSAYKVIPMMKKDGICPDVTTYSILITGLCSDGRIEEAWGVLDGMLEEKCQPTVRTFIPIVQGYCSEGKIEVAKRLMATMENVGCSPETMTYNILIHALCKASKFDEVEEILVESDCKGWRPSEITYNTYMDGLCKSGKTKEAFKQLENMLLIGLYPTEYTLNILLNCLCYDSKEVLVAKCLIERSFELKWDVTVVDYNTVMSRLCDAGYWVGVLKLFNDMIKKGITPNLRTFNIVIHSLCIGGKFHKASCLMNSGDFIGNVVTYNTLIHWFYLDGNINEVQHAIASMSAKNIMPDEITYGTIVDGLCRTGEFLEAIDFFHRSLEHKFSSDLLLRLIYRLVKNRGLKELLKLFIGIEKRGLFLDGDNLIPADALANLSSDDLQDLNSSQVKPAKGYHKLAANISSIYSLEAKNEMPHGII</sequence>
<feature type="repeat" description="PPR" evidence="3">
    <location>
        <begin position="286"/>
        <end position="320"/>
    </location>
</feature>
<evidence type="ECO:0000313" key="5">
    <source>
        <dbReference type="EMBL" id="KAG6481514.1"/>
    </source>
</evidence>
<dbReference type="InterPro" id="IPR002885">
    <property type="entry name" value="PPR_rpt"/>
</dbReference>
<feature type="repeat" description="PPR" evidence="3">
    <location>
        <begin position="392"/>
        <end position="426"/>
    </location>
</feature>
<dbReference type="InterPro" id="IPR011990">
    <property type="entry name" value="TPR-like_helical_dom_sf"/>
</dbReference>
<dbReference type="AlphaFoldDB" id="A0A8J5F7P9"/>
<proteinExistence type="inferred from homology"/>
<comment type="similarity">
    <text evidence="1">Belongs to the PPR family. P subfamily.</text>
</comment>
<accession>A0A8J5F7P9</accession>
<evidence type="ECO:0000256" key="2">
    <source>
        <dbReference type="ARBA" id="ARBA00022737"/>
    </source>
</evidence>
<dbReference type="Pfam" id="PF01535">
    <property type="entry name" value="PPR"/>
    <property type="match status" value="1"/>
</dbReference>
<dbReference type="PANTHER" id="PTHR46128">
    <property type="entry name" value="MITOCHONDRIAL GROUP I INTRON SPLICING FACTOR CCM1"/>
    <property type="match status" value="1"/>
</dbReference>
<feature type="repeat" description="PPR" evidence="3">
    <location>
        <begin position="216"/>
        <end position="250"/>
    </location>
</feature>
<dbReference type="InterPro" id="IPR050872">
    <property type="entry name" value="PPR_P_subfamily"/>
</dbReference>
<dbReference type="PROSITE" id="PS51375">
    <property type="entry name" value="PPR"/>
    <property type="match status" value="10"/>
</dbReference>
<dbReference type="Proteomes" id="UP000734854">
    <property type="component" value="Unassembled WGS sequence"/>
</dbReference>
<feature type="repeat" description="PPR" evidence="3">
    <location>
        <begin position="180"/>
        <end position="215"/>
    </location>
</feature>
<keyword evidence="6" id="KW-1185">Reference proteome</keyword>
<keyword evidence="2" id="KW-0677">Repeat</keyword>
<feature type="repeat" description="PPR" evidence="3">
    <location>
        <begin position="321"/>
        <end position="355"/>
    </location>
</feature>
<feature type="repeat" description="PPR" evidence="3">
    <location>
        <begin position="459"/>
        <end position="493"/>
    </location>
</feature>
<dbReference type="NCBIfam" id="TIGR00756">
    <property type="entry name" value="PPR"/>
    <property type="match status" value="8"/>
</dbReference>
<organism evidence="5 6">
    <name type="scientific">Zingiber officinale</name>
    <name type="common">Ginger</name>
    <name type="synonym">Amomum zingiber</name>
    <dbReference type="NCBI Taxonomy" id="94328"/>
    <lineage>
        <taxon>Eukaryota</taxon>
        <taxon>Viridiplantae</taxon>
        <taxon>Streptophyta</taxon>
        <taxon>Embryophyta</taxon>
        <taxon>Tracheophyta</taxon>
        <taxon>Spermatophyta</taxon>
        <taxon>Magnoliopsida</taxon>
        <taxon>Liliopsida</taxon>
        <taxon>Zingiberales</taxon>
        <taxon>Zingiberaceae</taxon>
        <taxon>Zingiber</taxon>
    </lineage>
</organism>
<evidence type="ECO:0000313" key="6">
    <source>
        <dbReference type="Proteomes" id="UP000734854"/>
    </source>
</evidence>
<feature type="repeat" description="PPR" evidence="3">
    <location>
        <begin position="145"/>
        <end position="179"/>
    </location>
</feature>
<name>A0A8J5F7P9_ZINOF</name>
<evidence type="ECO:0000256" key="4">
    <source>
        <dbReference type="SAM" id="MobiDB-lite"/>
    </source>
</evidence>
<feature type="compositionally biased region" description="Acidic residues" evidence="4">
    <location>
        <begin position="32"/>
        <end position="43"/>
    </location>
</feature>
<comment type="caution">
    <text evidence="5">The sequence shown here is derived from an EMBL/GenBank/DDBJ whole genome shotgun (WGS) entry which is preliminary data.</text>
</comment>
<feature type="region of interest" description="Disordered" evidence="4">
    <location>
        <begin position="21"/>
        <end position="50"/>
    </location>
</feature>
<dbReference type="Gene3D" id="1.25.40.10">
    <property type="entry name" value="Tetratricopeptide repeat domain"/>
    <property type="match status" value="6"/>
</dbReference>
<dbReference type="Pfam" id="PF13041">
    <property type="entry name" value="PPR_2"/>
    <property type="match status" value="5"/>
</dbReference>
<protein>
    <recommendedName>
        <fullName evidence="7">Pentatricopeptide repeat-containing protein</fullName>
    </recommendedName>
</protein>
<feature type="repeat" description="PPR" evidence="3">
    <location>
        <begin position="251"/>
        <end position="285"/>
    </location>
</feature>
<evidence type="ECO:0008006" key="7">
    <source>
        <dbReference type="Google" id="ProtNLM"/>
    </source>
</evidence>
<feature type="repeat" description="PPR" evidence="3">
    <location>
        <begin position="110"/>
        <end position="144"/>
    </location>
</feature>
<evidence type="ECO:0000256" key="1">
    <source>
        <dbReference type="ARBA" id="ARBA00007626"/>
    </source>
</evidence>
<reference evidence="5 6" key="1">
    <citation type="submission" date="2020-08" db="EMBL/GenBank/DDBJ databases">
        <title>Plant Genome Project.</title>
        <authorList>
            <person name="Zhang R.-G."/>
        </authorList>
    </citation>
    <scope>NUCLEOTIDE SEQUENCE [LARGE SCALE GENOMIC DNA]</scope>
    <source>
        <tissue evidence="5">Rhizome</tissue>
    </source>
</reference>
<dbReference type="PANTHER" id="PTHR46128:SF211">
    <property type="entry name" value="PENTACOTRIPEPTIDE-REPEAT REGION OF PRORP DOMAIN-CONTAINING PROTEIN"/>
    <property type="match status" value="1"/>
</dbReference>
<dbReference type="Pfam" id="PF12854">
    <property type="entry name" value="PPR_1"/>
    <property type="match status" value="1"/>
</dbReference>
<dbReference type="EMBL" id="JACMSC010000016">
    <property type="protein sequence ID" value="KAG6481514.1"/>
    <property type="molecule type" value="Genomic_DNA"/>
</dbReference>
<evidence type="ECO:0000256" key="3">
    <source>
        <dbReference type="PROSITE-ProRule" id="PRU00708"/>
    </source>
</evidence>